<keyword evidence="4" id="KW-1185">Reference proteome</keyword>
<dbReference type="EMBL" id="BMJB01000001">
    <property type="protein sequence ID" value="GGA60018.1"/>
    <property type="molecule type" value="Genomic_DNA"/>
</dbReference>
<organism evidence="3 4">
    <name type="scientific">Edaphobacter acidisoli</name>
    <dbReference type="NCBI Taxonomy" id="2040573"/>
    <lineage>
        <taxon>Bacteria</taxon>
        <taxon>Pseudomonadati</taxon>
        <taxon>Acidobacteriota</taxon>
        <taxon>Terriglobia</taxon>
        <taxon>Terriglobales</taxon>
        <taxon>Acidobacteriaceae</taxon>
        <taxon>Edaphobacter</taxon>
    </lineage>
</organism>
<evidence type="ECO:0000259" key="2">
    <source>
        <dbReference type="Pfam" id="PF22725"/>
    </source>
</evidence>
<dbReference type="Gene3D" id="3.40.50.720">
    <property type="entry name" value="NAD(P)-binding Rossmann-like Domain"/>
    <property type="match status" value="1"/>
</dbReference>
<dbReference type="SUPFAM" id="SSF55347">
    <property type="entry name" value="Glyceraldehyde-3-phosphate dehydrogenase-like, C-terminal domain"/>
    <property type="match status" value="1"/>
</dbReference>
<evidence type="ECO:0000259" key="1">
    <source>
        <dbReference type="Pfam" id="PF01408"/>
    </source>
</evidence>
<accession>A0A916RLS0</accession>
<proteinExistence type="predicted"/>
<evidence type="ECO:0000313" key="4">
    <source>
        <dbReference type="Proteomes" id="UP000648801"/>
    </source>
</evidence>
<dbReference type="Proteomes" id="UP000648801">
    <property type="component" value="Unassembled WGS sequence"/>
</dbReference>
<dbReference type="PANTHER" id="PTHR43377">
    <property type="entry name" value="BILIVERDIN REDUCTASE A"/>
    <property type="match status" value="1"/>
</dbReference>
<evidence type="ECO:0000313" key="3">
    <source>
        <dbReference type="EMBL" id="GGA60018.1"/>
    </source>
</evidence>
<reference evidence="3" key="1">
    <citation type="journal article" date="2014" name="Int. J. Syst. Evol. Microbiol.">
        <title>Complete genome sequence of Corynebacterium casei LMG S-19264T (=DSM 44701T), isolated from a smear-ripened cheese.</title>
        <authorList>
            <consortium name="US DOE Joint Genome Institute (JGI-PGF)"/>
            <person name="Walter F."/>
            <person name="Albersmeier A."/>
            <person name="Kalinowski J."/>
            <person name="Ruckert C."/>
        </authorList>
    </citation>
    <scope>NUCLEOTIDE SEQUENCE</scope>
    <source>
        <strain evidence="3">CGMCC 1.15447</strain>
    </source>
</reference>
<dbReference type="SUPFAM" id="SSF51735">
    <property type="entry name" value="NAD(P)-binding Rossmann-fold domains"/>
    <property type="match status" value="1"/>
</dbReference>
<reference evidence="3" key="2">
    <citation type="submission" date="2020-09" db="EMBL/GenBank/DDBJ databases">
        <authorList>
            <person name="Sun Q."/>
            <person name="Zhou Y."/>
        </authorList>
    </citation>
    <scope>NUCLEOTIDE SEQUENCE</scope>
    <source>
        <strain evidence="3">CGMCC 1.15447</strain>
    </source>
</reference>
<dbReference type="InterPro" id="IPR051450">
    <property type="entry name" value="Gfo/Idh/MocA_Oxidoreductases"/>
</dbReference>
<feature type="domain" description="GFO/IDH/MocA-like oxidoreductase" evidence="2">
    <location>
        <begin position="129"/>
        <end position="238"/>
    </location>
</feature>
<name>A0A916RLS0_9BACT</name>
<dbReference type="InterPro" id="IPR000683">
    <property type="entry name" value="Gfo/Idh/MocA-like_OxRdtase_N"/>
</dbReference>
<dbReference type="Pfam" id="PF22725">
    <property type="entry name" value="GFO_IDH_MocA_C3"/>
    <property type="match status" value="1"/>
</dbReference>
<dbReference type="InterPro" id="IPR036291">
    <property type="entry name" value="NAD(P)-bd_dom_sf"/>
</dbReference>
<dbReference type="Gene3D" id="3.30.360.10">
    <property type="entry name" value="Dihydrodipicolinate Reductase, domain 2"/>
    <property type="match status" value="1"/>
</dbReference>
<sequence length="363" mass="40280">MINFGVIGYGYWGPNLVRNLFEVAETQLIAVSDMREDRLQQVVSRYPSVEITTDYRHLLENPNIDAIAIATPVSTHYELALQALEHGKHVIVEKPMTSTSEQASHLIEEARRRKLTLLVDHTFVYTGAVRKIKEIVSSGELGDVLYYDSTRINLGLFQRDVDVIWDLAVHDLAIMDYILPSSPCAVAATGINHLFGGVENLAYLTMFFDENVIAHVNVNWLSPVKVRRTLVGGSKQMVVYDDMEPSEKIKVYDKGVTVNGSRDSVYKALVGYRSGDMYAPHLDVSEALKVEIQHFVECIRTGAEPITGGQAGLRVVRILESASRSMKHRGRLVDLRPPVPVPGSLLPHTLNPALNPVLTVGVA</sequence>
<gene>
    <name evidence="3" type="ORF">GCM10011507_09480</name>
</gene>
<comment type="caution">
    <text evidence="3">The sequence shown here is derived from an EMBL/GenBank/DDBJ whole genome shotgun (WGS) entry which is preliminary data.</text>
</comment>
<dbReference type="PANTHER" id="PTHR43377:SF6">
    <property type="entry name" value="GFO_IDH_MOCA-LIKE OXIDOREDUCTASE N-TERMINAL DOMAIN-CONTAINING PROTEIN"/>
    <property type="match status" value="1"/>
</dbReference>
<dbReference type="AlphaFoldDB" id="A0A916RLS0"/>
<dbReference type="GO" id="GO:0000166">
    <property type="term" value="F:nucleotide binding"/>
    <property type="evidence" value="ECO:0007669"/>
    <property type="project" value="InterPro"/>
</dbReference>
<dbReference type="Pfam" id="PF01408">
    <property type="entry name" value="GFO_IDH_MocA"/>
    <property type="match status" value="1"/>
</dbReference>
<protein>
    <submittedName>
        <fullName evidence="3">Oxidoreductase</fullName>
    </submittedName>
</protein>
<feature type="domain" description="Gfo/Idh/MocA-like oxidoreductase N-terminal" evidence="1">
    <location>
        <begin position="2"/>
        <end position="121"/>
    </location>
</feature>
<dbReference type="InterPro" id="IPR055170">
    <property type="entry name" value="GFO_IDH_MocA-like_dom"/>
</dbReference>